<comment type="caution">
    <text evidence="2">The sequence shown here is derived from an EMBL/GenBank/DDBJ whole genome shotgun (WGS) entry which is preliminary data.</text>
</comment>
<sequence>MHADDTFSPPVDQVNDPVVTTFGGMGFLMILFMLLFAAMVVFVVVVAIRKWAVLRGAGIDPLTVDAQIAAKLVNSDVLKGAPAPTSVEERLARLDDLERRGVITADERATARADILRG</sequence>
<evidence type="ECO:0000313" key="3">
    <source>
        <dbReference type="Proteomes" id="UP001235064"/>
    </source>
</evidence>
<dbReference type="RefSeq" id="WP_286289810.1">
    <property type="nucleotide sequence ID" value="NZ_JASXSZ010000005.1"/>
</dbReference>
<protein>
    <submittedName>
        <fullName evidence="2">SHOCT domain-containing protein</fullName>
    </submittedName>
</protein>
<reference evidence="2 3" key="1">
    <citation type="submission" date="2023-06" db="EMBL/GenBank/DDBJ databases">
        <title>Microbacterium sp. nov., isolated from a waste landfill.</title>
        <authorList>
            <person name="Wen W."/>
        </authorList>
    </citation>
    <scope>NUCLEOTIDE SEQUENCE [LARGE SCALE GENOMIC DNA]</scope>
    <source>
        <strain evidence="2 3">ASV49</strain>
    </source>
</reference>
<feature type="transmembrane region" description="Helical" evidence="1">
    <location>
        <begin position="25"/>
        <end position="48"/>
    </location>
</feature>
<dbReference type="EMBL" id="JASXSZ010000005">
    <property type="protein sequence ID" value="MDL9980854.1"/>
    <property type="molecule type" value="Genomic_DNA"/>
</dbReference>
<organism evidence="2 3">
    <name type="scientific">Microbacterium candidum</name>
    <dbReference type="NCBI Taxonomy" id="3041922"/>
    <lineage>
        <taxon>Bacteria</taxon>
        <taxon>Bacillati</taxon>
        <taxon>Actinomycetota</taxon>
        <taxon>Actinomycetes</taxon>
        <taxon>Micrococcales</taxon>
        <taxon>Microbacteriaceae</taxon>
        <taxon>Microbacterium</taxon>
    </lineage>
</organism>
<keyword evidence="1" id="KW-0472">Membrane</keyword>
<gene>
    <name evidence="2" type="ORF">QSV35_16055</name>
</gene>
<keyword evidence="1" id="KW-0812">Transmembrane</keyword>
<proteinExistence type="predicted"/>
<keyword evidence="1" id="KW-1133">Transmembrane helix</keyword>
<dbReference type="Proteomes" id="UP001235064">
    <property type="component" value="Unassembled WGS sequence"/>
</dbReference>
<evidence type="ECO:0000256" key="1">
    <source>
        <dbReference type="SAM" id="Phobius"/>
    </source>
</evidence>
<accession>A0ABT7N2A8</accession>
<evidence type="ECO:0000313" key="2">
    <source>
        <dbReference type="EMBL" id="MDL9980854.1"/>
    </source>
</evidence>
<name>A0ABT7N2A8_9MICO</name>
<keyword evidence="3" id="KW-1185">Reference proteome</keyword>